<feature type="transmembrane region" description="Helical" evidence="5">
    <location>
        <begin position="27"/>
        <end position="48"/>
    </location>
</feature>
<reference evidence="6" key="1">
    <citation type="submission" date="2015-12" db="EMBL/GenBank/DDBJ databases">
        <title>Gene expression during late stages of embryo sac development: a critical building block for successful pollen-pistil interactions.</title>
        <authorList>
            <person name="Liu Y."/>
            <person name="Joly V."/>
            <person name="Sabar M."/>
            <person name="Matton D.P."/>
        </authorList>
    </citation>
    <scope>NUCLEOTIDE SEQUENCE</scope>
</reference>
<evidence type="ECO:0000256" key="2">
    <source>
        <dbReference type="ARBA" id="ARBA00022692"/>
    </source>
</evidence>
<evidence type="ECO:0000256" key="5">
    <source>
        <dbReference type="SAM" id="Phobius"/>
    </source>
</evidence>
<keyword evidence="4 5" id="KW-0472">Membrane</keyword>
<dbReference type="AlphaFoldDB" id="A0A0V0GY50"/>
<dbReference type="PANTHER" id="PTHR23423">
    <property type="entry name" value="ORGANIC SOLUTE TRANSPORTER-RELATED"/>
    <property type="match status" value="1"/>
</dbReference>
<sequence>MQRIISISLDYLNGIVQNLVSSYSTPIWATLVAGFFVVLTLALSMYLIFDHLSVYKHPEEQKFLIGVILMVPCYAVESVSFCFFFDFLKSCPGLYEVRLAESQNLSRNTKLKN</sequence>
<keyword evidence="2 5" id="KW-0812">Transmembrane</keyword>
<proteinExistence type="predicted"/>
<evidence type="ECO:0000256" key="1">
    <source>
        <dbReference type="ARBA" id="ARBA00004141"/>
    </source>
</evidence>
<dbReference type="Pfam" id="PF03619">
    <property type="entry name" value="Solute_trans_a"/>
    <property type="match status" value="1"/>
</dbReference>
<dbReference type="EMBL" id="GEDG01030053">
    <property type="protein sequence ID" value="JAP12150.1"/>
    <property type="molecule type" value="Transcribed_RNA"/>
</dbReference>
<protein>
    <submittedName>
        <fullName evidence="6">Putative ovule protein</fullName>
    </submittedName>
</protein>
<evidence type="ECO:0000256" key="4">
    <source>
        <dbReference type="ARBA" id="ARBA00023136"/>
    </source>
</evidence>
<comment type="subcellular location">
    <subcellularLocation>
        <location evidence="1">Membrane</location>
        <topology evidence="1">Multi-pass membrane protein</topology>
    </subcellularLocation>
</comment>
<evidence type="ECO:0000256" key="3">
    <source>
        <dbReference type="ARBA" id="ARBA00022989"/>
    </source>
</evidence>
<dbReference type="InterPro" id="IPR005178">
    <property type="entry name" value="Ostalpha/TMEM184C"/>
</dbReference>
<organism evidence="6">
    <name type="scientific">Solanum chacoense</name>
    <name type="common">Chaco potato</name>
    <dbReference type="NCBI Taxonomy" id="4108"/>
    <lineage>
        <taxon>Eukaryota</taxon>
        <taxon>Viridiplantae</taxon>
        <taxon>Streptophyta</taxon>
        <taxon>Embryophyta</taxon>
        <taxon>Tracheophyta</taxon>
        <taxon>Spermatophyta</taxon>
        <taxon>Magnoliopsida</taxon>
        <taxon>eudicotyledons</taxon>
        <taxon>Gunneridae</taxon>
        <taxon>Pentapetalae</taxon>
        <taxon>asterids</taxon>
        <taxon>lamiids</taxon>
        <taxon>Solanales</taxon>
        <taxon>Solanaceae</taxon>
        <taxon>Solanoideae</taxon>
        <taxon>Solaneae</taxon>
        <taxon>Solanum</taxon>
    </lineage>
</organism>
<feature type="transmembrane region" description="Helical" evidence="5">
    <location>
        <begin position="63"/>
        <end position="88"/>
    </location>
</feature>
<name>A0A0V0GY50_SOLCH</name>
<evidence type="ECO:0000313" key="6">
    <source>
        <dbReference type="EMBL" id="JAP12150.1"/>
    </source>
</evidence>
<dbReference type="GO" id="GO:0016020">
    <property type="term" value="C:membrane"/>
    <property type="evidence" value="ECO:0007669"/>
    <property type="project" value="UniProtKB-SubCell"/>
</dbReference>
<keyword evidence="3 5" id="KW-1133">Transmembrane helix</keyword>
<accession>A0A0V0GY50</accession>